<evidence type="ECO:0000259" key="4">
    <source>
        <dbReference type="PROSITE" id="PS50932"/>
    </source>
</evidence>
<dbReference type="Pfam" id="PF00356">
    <property type="entry name" value="LacI"/>
    <property type="match status" value="1"/>
</dbReference>
<evidence type="ECO:0000313" key="6">
    <source>
        <dbReference type="Proteomes" id="UP000523139"/>
    </source>
</evidence>
<keyword evidence="3" id="KW-0804">Transcription</keyword>
<dbReference type="GO" id="GO:0000976">
    <property type="term" value="F:transcription cis-regulatory region binding"/>
    <property type="evidence" value="ECO:0007669"/>
    <property type="project" value="TreeGrafter"/>
</dbReference>
<organism evidence="5 6">
    <name type="scientific">Nesterenkonia sedimenti</name>
    <dbReference type="NCBI Taxonomy" id="1463632"/>
    <lineage>
        <taxon>Bacteria</taxon>
        <taxon>Bacillati</taxon>
        <taxon>Actinomycetota</taxon>
        <taxon>Actinomycetes</taxon>
        <taxon>Micrococcales</taxon>
        <taxon>Micrococcaceae</taxon>
        <taxon>Nesterenkonia</taxon>
    </lineage>
</organism>
<keyword evidence="1" id="KW-0805">Transcription regulation</keyword>
<protein>
    <submittedName>
        <fullName evidence="5">LacI family transcriptional regulator</fullName>
    </submittedName>
</protein>
<keyword evidence="2" id="KW-0238">DNA-binding</keyword>
<dbReference type="PROSITE" id="PS50932">
    <property type="entry name" value="HTH_LACI_2"/>
    <property type="match status" value="1"/>
</dbReference>
<dbReference type="InterPro" id="IPR010982">
    <property type="entry name" value="Lambda_DNA-bd_dom_sf"/>
</dbReference>
<dbReference type="Gene3D" id="1.10.260.40">
    <property type="entry name" value="lambda repressor-like DNA-binding domains"/>
    <property type="match status" value="1"/>
</dbReference>
<dbReference type="SUPFAM" id="SSF47413">
    <property type="entry name" value="lambda repressor-like DNA-binding domains"/>
    <property type="match status" value="1"/>
</dbReference>
<dbReference type="SMART" id="SM00354">
    <property type="entry name" value="HTH_LACI"/>
    <property type="match status" value="1"/>
</dbReference>
<dbReference type="AlphaFoldDB" id="A0A7X8TH71"/>
<evidence type="ECO:0000256" key="3">
    <source>
        <dbReference type="ARBA" id="ARBA00023163"/>
    </source>
</evidence>
<dbReference type="GO" id="GO:0003700">
    <property type="term" value="F:DNA-binding transcription factor activity"/>
    <property type="evidence" value="ECO:0007669"/>
    <property type="project" value="TreeGrafter"/>
</dbReference>
<evidence type="ECO:0000256" key="2">
    <source>
        <dbReference type="ARBA" id="ARBA00023125"/>
    </source>
</evidence>
<name>A0A7X8TH71_9MICC</name>
<gene>
    <name evidence="5" type="ORF">HGQ17_01290</name>
</gene>
<dbReference type="PROSITE" id="PS00356">
    <property type="entry name" value="HTH_LACI_1"/>
    <property type="match status" value="1"/>
</dbReference>
<dbReference type="PANTHER" id="PTHR30146">
    <property type="entry name" value="LACI-RELATED TRANSCRIPTIONAL REPRESSOR"/>
    <property type="match status" value="1"/>
</dbReference>
<dbReference type="InterPro" id="IPR028082">
    <property type="entry name" value="Peripla_BP_I"/>
</dbReference>
<reference evidence="5 6" key="1">
    <citation type="submission" date="2020-04" db="EMBL/GenBank/DDBJ databases">
        <title>Nesterenkonia sp. nov., isolated from marine sediment.</title>
        <authorList>
            <person name="Zhang G."/>
        </authorList>
    </citation>
    <scope>NUCLEOTIDE SEQUENCE [LARGE SCALE GENOMIC DNA]</scope>
    <source>
        <strain evidence="5 6">MY13</strain>
    </source>
</reference>
<comment type="caution">
    <text evidence="5">The sequence shown here is derived from an EMBL/GenBank/DDBJ whole genome shotgun (WGS) entry which is preliminary data.</text>
</comment>
<proteinExistence type="predicted"/>
<dbReference type="Gene3D" id="3.40.50.2300">
    <property type="match status" value="2"/>
</dbReference>
<accession>A0A7X8TH71</accession>
<dbReference type="Pfam" id="PF13377">
    <property type="entry name" value="Peripla_BP_3"/>
    <property type="match status" value="1"/>
</dbReference>
<dbReference type="InterPro" id="IPR000843">
    <property type="entry name" value="HTH_LacI"/>
</dbReference>
<feature type="domain" description="HTH lacI-type" evidence="4">
    <location>
        <begin position="2"/>
        <end position="56"/>
    </location>
</feature>
<evidence type="ECO:0000256" key="1">
    <source>
        <dbReference type="ARBA" id="ARBA00023015"/>
    </source>
</evidence>
<dbReference type="InterPro" id="IPR046335">
    <property type="entry name" value="LacI/GalR-like_sensor"/>
</dbReference>
<sequence>MVSLDEVARAAGVSSATASRALSGRGHVSPATRQKVSEAAKALGYVVSSAASSLASGRSRSIGVITPDLHRWFFNSVLTGISDTLTRAGYDLTLYNVTSDPQLRREIFRAFLRRRRVDGVIVVALELDDWETEQLQGLGMPVAVLGGRPRQLPGMAIDDQGVTRLAAEHLLTLGHHEIGYIGGDQAFDMDYHVPTQRREGFNQALQAQGIDPAAAAARAADFTIEGGYDAAKQLFGAPGSSLTGLVAASDEMAIGAMIAAKDLGIQIPQQVSVVGVDGHELGTLFGLTTVDQHPVGQGRIAAEHILARVVGEGGEESDLPFELVVRSSTAAPAESGRSISEPSG</sequence>
<dbReference type="CDD" id="cd06267">
    <property type="entry name" value="PBP1_LacI_sugar_binding-like"/>
    <property type="match status" value="1"/>
</dbReference>
<dbReference type="EMBL" id="JABAHY010000001">
    <property type="protein sequence ID" value="NLS08658.1"/>
    <property type="molecule type" value="Genomic_DNA"/>
</dbReference>
<dbReference type="PANTHER" id="PTHR30146:SF138">
    <property type="entry name" value="TRANSCRIPTIONAL REGULATORY PROTEIN"/>
    <property type="match status" value="1"/>
</dbReference>
<evidence type="ECO:0000313" key="5">
    <source>
        <dbReference type="EMBL" id="NLS08658.1"/>
    </source>
</evidence>
<dbReference type="SUPFAM" id="SSF53822">
    <property type="entry name" value="Periplasmic binding protein-like I"/>
    <property type="match status" value="1"/>
</dbReference>
<dbReference type="Proteomes" id="UP000523139">
    <property type="component" value="Unassembled WGS sequence"/>
</dbReference>
<dbReference type="CDD" id="cd01392">
    <property type="entry name" value="HTH_LacI"/>
    <property type="match status" value="1"/>
</dbReference>
<keyword evidence="6" id="KW-1185">Reference proteome</keyword>